<dbReference type="AlphaFoldDB" id="A0A841KU73"/>
<sequence length="151" mass="16630">MNNSKDAVKLFKEGYNCSQAVIGAYCDELGMDLETALRLSSSFGGGMGSLREVCGAVSSMFMVAGLKYGYADPKDKALKQKHYELIQELSQRFKEKNGSIICRELLNPETYRDASSTKEGGLHKKRPCVELVECAAEIIDDVLNTRALASY</sequence>
<protein>
    <submittedName>
        <fullName evidence="1">C_GCAxxG_C_C family probable redox protein</fullName>
    </submittedName>
</protein>
<gene>
    <name evidence="1" type="ORF">HNQ80_000562</name>
</gene>
<comment type="caution">
    <text evidence="1">The sequence shown here is derived from an EMBL/GenBank/DDBJ whole genome shotgun (WGS) entry which is preliminary data.</text>
</comment>
<organism evidence="1 2">
    <name type="scientific">Anaerosolibacter carboniphilus</name>
    <dbReference type="NCBI Taxonomy" id="1417629"/>
    <lineage>
        <taxon>Bacteria</taxon>
        <taxon>Bacillati</taxon>
        <taxon>Bacillota</taxon>
        <taxon>Clostridia</taxon>
        <taxon>Peptostreptococcales</taxon>
        <taxon>Thermotaleaceae</taxon>
        <taxon>Anaerosolibacter</taxon>
    </lineage>
</organism>
<name>A0A841KU73_9FIRM</name>
<evidence type="ECO:0000313" key="1">
    <source>
        <dbReference type="EMBL" id="MBB6214482.1"/>
    </source>
</evidence>
<dbReference type="NCBIfam" id="TIGR01909">
    <property type="entry name" value="C_GCAxxG_C_C"/>
    <property type="match status" value="1"/>
</dbReference>
<dbReference type="EMBL" id="JACHEN010000002">
    <property type="protein sequence ID" value="MBB6214482.1"/>
    <property type="molecule type" value="Genomic_DNA"/>
</dbReference>
<dbReference type="Pfam" id="PF09719">
    <property type="entry name" value="C_GCAxxG_C_C"/>
    <property type="match status" value="1"/>
</dbReference>
<dbReference type="Proteomes" id="UP000579281">
    <property type="component" value="Unassembled WGS sequence"/>
</dbReference>
<dbReference type="RefSeq" id="WP_184307955.1">
    <property type="nucleotide sequence ID" value="NZ_JACHEN010000002.1"/>
</dbReference>
<reference evidence="1 2" key="1">
    <citation type="submission" date="2020-08" db="EMBL/GenBank/DDBJ databases">
        <title>Genomic Encyclopedia of Type Strains, Phase IV (KMG-IV): sequencing the most valuable type-strain genomes for metagenomic binning, comparative biology and taxonomic classification.</title>
        <authorList>
            <person name="Goeker M."/>
        </authorList>
    </citation>
    <scope>NUCLEOTIDE SEQUENCE [LARGE SCALE GENOMIC DNA]</scope>
    <source>
        <strain evidence="1 2">DSM 103526</strain>
    </source>
</reference>
<accession>A0A841KU73</accession>
<proteinExistence type="predicted"/>
<keyword evidence="2" id="KW-1185">Reference proteome</keyword>
<evidence type="ECO:0000313" key="2">
    <source>
        <dbReference type="Proteomes" id="UP000579281"/>
    </source>
</evidence>
<dbReference type="InterPro" id="IPR010181">
    <property type="entry name" value="CGCAxxGCC_motif"/>
</dbReference>